<dbReference type="EMBL" id="LT598482">
    <property type="protein sequence ID" value="SCU85632.1"/>
    <property type="molecule type" value="Genomic_DNA"/>
</dbReference>
<dbReference type="SUPFAM" id="SSF81665">
    <property type="entry name" value="Calcium ATPase, transmembrane domain M"/>
    <property type="match status" value="1"/>
</dbReference>
<dbReference type="GO" id="GO:0043682">
    <property type="term" value="F:P-type divalent copper transporter activity"/>
    <property type="evidence" value="ECO:0007669"/>
    <property type="project" value="TreeGrafter"/>
</dbReference>
<evidence type="ECO:0000256" key="7">
    <source>
        <dbReference type="ARBA" id="ARBA00022737"/>
    </source>
</evidence>
<dbReference type="GO" id="GO:0016887">
    <property type="term" value="F:ATP hydrolysis activity"/>
    <property type="evidence" value="ECO:0007669"/>
    <property type="project" value="InterPro"/>
</dbReference>
<evidence type="ECO:0000313" key="20">
    <source>
        <dbReference type="EMBL" id="SCU85632.1"/>
    </source>
</evidence>
<evidence type="ECO:0000256" key="10">
    <source>
        <dbReference type="ARBA" id="ARBA00022840"/>
    </source>
</evidence>
<dbReference type="EC" id="7.2.2.8" evidence="3"/>
<dbReference type="InterPro" id="IPR027256">
    <property type="entry name" value="P-typ_ATPase_IB"/>
</dbReference>
<evidence type="ECO:0000256" key="11">
    <source>
        <dbReference type="ARBA" id="ARBA00022842"/>
    </source>
</evidence>
<dbReference type="InterPro" id="IPR017969">
    <property type="entry name" value="Heavy-metal-associated_CS"/>
</dbReference>
<feature type="transmembrane region" description="Helical" evidence="18">
    <location>
        <begin position="262"/>
        <end position="280"/>
    </location>
</feature>
<comment type="subcellular location">
    <subcellularLocation>
        <location evidence="1">Endomembrane system</location>
        <topology evidence="1">Multi-pass membrane protein</topology>
    </subcellularLocation>
    <subcellularLocation>
        <location evidence="18">Membrane</location>
    </subcellularLocation>
</comment>
<dbReference type="PROSITE" id="PS00154">
    <property type="entry name" value="ATPASE_E1_E2"/>
    <property type="match status" value="1"/>
</dbReference>
<evidence type="ECO:0000256" key="13">
    <source>
        <dbReference type="ARBA" id="ARBA00022989"/>
    </source>
</evidence>
<keyword evidence="4" id="KW-0813">Transport</keyword>
<dbReference type="Pfam" id="PF00702">
    <property type="entry name" value="Hydrolase"/>
    <property type="match status" value="1"/>
</dbReference>
<accession>A0A1G4J798</accession>
<feature type="domain" description="HMA" evidence="19">
    <location>
        <begin position="83"/>
        <end position="153"/>
    </location>
</feature>
<dbReference type="SUPFAM" id="SSF56784">
    <property type="entry name" value="HAD-like"/>
    <property type="match status" value="1"/>
</dbReference>
<feature type="transmembrane region" description="Helical" evidence="18">
    <location>
        <begin position="523"/>
        <end position="542"/>
    </location>
</feature>
<keyword evidence="5 18" id="KW-0812">Transmembrane</keyword>
<evidence type="ECO:0000256" key="9">
    <source>
        <dbReference type="ARBA" id="ARBA00022796"/>
    </source>
</evidence>
<dbReference type="GO" id="GO:0016020">
    <property type="term" value="C:membrane"/>
    <property type="evidence" value="ECO:0007669"/>
    <property type="project" value="UniProtKB-SubCell"/>
</dbReference>
<keyword evidence="8 18" id="KW-0547">Nucleotide-binding</keyword>
<dbReference type="InterPro" id="IPR023299">
    <property type="entry name" value="ATPase_P-typ_cyto_dom_N"/>
</dbReference>
<evidence type="ECO:0000256" key="2">
    <source>
        <dbReference type="ARBA" id="ARBA00006024"/>
    </source>
</evidence>
<dbReference type="GO" id="GO:0030003">
    <property type="term" value="P:intracellular monoatomic cation homeostasis"/>
    <property type="evidence" value="ECO:0007669"/>
    <property type="project" value="UniProtKB-ARBA"/>
</dbReference>
<dbReference type="GO" id="GO:0005524">
    <property type="term" value="F:ATP binding"/>
    <property type="evidence" value="ECO:0007669"/>
    <property type="project" value="UniProtKB-UniRule"/>
</dbReference>
<evidence type="ECO:0000256" key="4">
    <source>
        <dbReference type="ARBA" id="ARBA00022448"/>
    </source>
</evidence>
<dbReference type="PRINTS" id="PR00119">
    <property type="entry name" value="CATATPASE"/>
</dbReference>
<dbReference type="GO" id="GO:0140581">
    <property type="term" value="F:P-type monovalent copper transporter activity"/>
    <property type="evidence" value="ECO:0007669"/>
    <property type="project" value="UniProtKB-EC"/>
</dbReference>
<dbReference type="InterPro" id="IPR006122">
    <property type="entry name" value="HMA_Cu_ion-bd"/>
</dbReference>
<dbReference type="GO" id="GO:0012505">
    <property type="term" value="C:endomembrane system"/>
    <property type="evidence" value="ECO:0007669"/>
    <property type="project" value="UniProtKB-SubCell"/>
</dbReference>
<dbReference type="PRINTS" id="PR00942">
    <property type="entry name" value="CUATPASEI"/>
</dbReference>
<feature type="transmembrane region" description="Helical" evidence="18">
    <location>
        <begin position="913"/>
        <end position="934"/>
    </location>
</feature>
<dbReference type="NCBIfam" id="TIGR00003">
    <property type="entry name" value="copper ion binding protein"/>
    <property type="match status" value="2"/>
</dbReference>
<dbReference type="CDD" id="cd00371">
    <property type="entry name" value="HMA"/>
    <property type="match status" value="3"/>
</dbReference>
<feature type="transmembrane region" description="Helical" evidence="18">
    <location>
        <begin position="562"/>
        <end position="586"/>
    </location>
</feature>
<dbReference type="SUPFAM" id="SSF55008">
    <property type="entry name" value="HMA, heavy metal-associated domain"/>
    <property type="match status" value="3"/>
</dbReference>
<dbReference type="FunFam" id="2.70.150.10:FF:000002">
    <property type="entry name" value="Copper-transporting ATPase 1, putative"/>
    <property type="match status" value="1"/>
</dbReference>
<feature type="transmembrane region" description="Helical" evidence="18">
    <location>
        <begin position="300"/>
        <end position="319"/>
    </location>
</feature>
<keyword evidence="13 18" id="KW-1133">Transmembrane helix</keyword>
<evidence type="ECO:0000313" key="21">
    <source>
        <dbReference type="Proteomes" id="UP000191144"/>
    </source>
</evidence>
<dbReference type="NCBIfam" id="TIGR01525">
    <property type="entry name" value="ATPase-IB_hvy"/>
    <property type="match status" value="1"/>
</dbReference>
<dbReference type="SUPFAM" id="SSF81660">
    <property type="entry name" value="Metal cation-transporting ATPase, ATP-binding domain N"/>
    <property type="match status" value="1"/>
</dbReference>
<name>A0A1G4J798_9SACH</name>
<keyword evidence="11" id="KW-0460">Magnesium</keyword>
<keyword evidence="21" id="KW-1185">Reference proteome</keyword>
<dbReference type="InterPro" id="IPR036163">
    <property type="entry name" value="HMA_dom_sf"/>
</dbReference>
<evidence type="ECO:0000256" key="1">
    <source>
        <dbReference type="ARBA" id="ARBA00004127"/>
    </source>
</evidence>
<sequence>MGGYSLATLQVEGMTCGACVAAVQEQVQKLESVQDVSVSLITGACQVKFDAQILEVALLEEAIEDCGFEARVLEVQEPRTTTHMASFQVHGMTCASCVASVTESVQQMLGVHEVSVALATEECRVVFDADDDDANTFANAVKTCIEDCGFDAELATLSSATSKKSGSSKNTQLKVYGLSNIDDSVAVVESALRQIPGIARASVSLENEAVTLQYDPTVIGVRAIAARIDALGYEAAAANSFDSMAQIQTLARVREIRFWKNSCIQACCGMLVMLLLYKFVPRWVPGVHKFILYQQTLVPGLFYRDIVGLVLSTYIQFWVGRHFYKAGWHSMRKGSGSMDTFVVVATMCAYTFSIFSMLNNIWKKFSVLPNVVFDASTMLIGFISVGKLLENKAKSKTNDSLSKLISLAPSNCTIIENGVATVIPVEFLQVGDIVEIKPGAKIPTDGIIIDGESEIDESLMTGESLMVPRYVNSPVVGGSINGPNHFLFKATSVGDDTKLAHIISTMKRAQLAKAPIQHQADYLAAKFVPCILTLALITFLTWFALSHHLKNPPAIFDDQNGIFFVCLQMTISVIVVACPCALGLAAPTAIMVGTGLGARHGVLIKGGDILENCISLDTILFDKTGTLTTGIMTVEQYVPMCDNTALSVDQAACVNALSALSDHPISKALKEYTSSYLLGSNVAPKITHSETVIGGGIIGKCQLNGLEHRVVIGNKSMLPKYDHLPDPQGTLSYVVIDDQLVGRFEVGDAMKKDAAQVVRYFSAQGHRVCMVTGDNHNSAMKAALELGIEANNVYSELTPAQKNDLVEELKDEGRRRVAFVGDGINDSPALVASDLGISISTGTDIAMEAADIIILSRPEPALASLCELVYALDISNATLRRVRLNFFWAICYNIFMVPIAMGALVPWNITLDPIIAVACMAASSVSVVGSSLLLNRWKPPTLHAATPRSSKRHIFSSMIKKLQRQRPVPLEDVELQTGLIA</sequence>
<keyword evidence="16 18" id="KW-0472">Membrane</keyword>
<evidence type="ECO:0000256" key="14">
    <source>
        <dbReference type="ARBA" id="ARBA00023008"/>
    </source>
</evidence>
<gene>
    <name evidence="20" type="ORF">LAME_0D02124G</name>
</gene>
<dbReference type="AlphaFoldDB" id="A0A1G4J798"/>
<dbReference type="Gene3D" id="2.70.150.10">
    <property type="entry name" value="Calcium-transporting ATPase, cytoplasmic transduction domain A"/>
    <property type="match status" value="1"/>
</dbReference>
<dbReference type="InterPro" id="IPR008250">
    <property type="entry name" value="ATPase_P-typ_transduc_dom_A_sf"/>
</dbReference>
<dbReference type="NCBIfam" id="TIGR01494">
    <property type="entry name" value="ATPase_P-type"/>
    <property type="match status" value="2"/>
</dbReference>
<protein>
    <recommendedName>
        <fullName evidence="3">P-type Cu(+) transporter</fullName>
        <ecNumber evidence="3">7.2.2.8</ecNumber>
    </recommendedName>
    <alternativeName>
        <fullName evidence="17">Cu(2+)-ATPase</fullName>
    </alternativeName>
</protein>
<feature type="transmembrane region" description="Helical" evidence="18">
    <location>
        <begin position="368"/>
        <end position="389"/>
    </location>
</feature>
<dbReference type="Pfam" id="PF00403">
    <property type="entry name" value="HMA"/>
    <property type="match status" value="3"/>
</dbReference>
<organism evidence="20 21">
    <name type="scientific">Lachancea meyersii CBS 8951</name>
    <dbReference type="NCBI Taxonomy" id="1266667"/>
    <lineage>
        <taxon>Eukaryota</taxon>
        <taxon>Fungi</taxon>
        <taxon>Dikarya</taxon>
        <taxon>Ascomycota</taxon>
        <taxon>Saccharomycotina</taxon>
        <taxon>Saccharomycetes</taxon>
        <taxon>Saccharomycetales</taxon>
        <taxon>Saccharomycetaceae</taxon>
        <taxon>Lachancea</taxon>
    </lineage>
</organism>
<evidence type="ECO:0000256" key="6">
    <source>
        <dbReference type="ARBA" id="ARBA00022723"/>
    </source>
</evidence>
<comment type="similarity">
    <text evidence="2 18">Belongs to the cation transport ATPase (P-type) (TC 3.A.3) family. Type IB subfamily.</text>
</comment>
<dbReference type="Proteomes" id="UP000191144">
    <property type="component" value="Chromosome D"/>
</dbReference>
<dbReference type="PROSITE" id="PS50846">
    <property type="entry name" value="HMA_2"/>
    <property type="match status" value="3"/>
</dbReference>
<feature type="transmembrane region" description="Helical" evidence="18">
    <location>
        <begin position="886"/>
        <end position="907"/>
    </location>
</feature>
<evidence type="ECO:0000256" key="12">
    <source>
        <dbReference type="ARBA" id="ARBA00022967"/>
    </source>
</evidence>
<evidence type="ECO:0000256" key="18">
    <source>
        <dbReference type="RuleBase" id="RU362081"/>
    </source>
</evidence>
<evidence type="ECO:0000256" key="16">
    <source>
        <dbReference type="ARBA" id="ARBA00023136"/>
    </source>
</evidence>
<dbReference type="PANTHER" id="PTHR43520">
    <property type="entry name" value="ATP7, ISOFORM B"/>
    <property type="match status" value="1"/>
</dbReference>
<dbReference type="Gene3D" id="3.40.50.1000">
    <property type="entry name" value="HAD superfamily/HAD-like"/>
    <property type="match status" value="1"/>
</dbReference>
<keyword evidence="7" id="KW-0677">Repeat</keyword>
<keyword evidence="9" id="KW-0187">Copper transport</keyword>
<dbReference type="PANTHER" id="PTHR43520:SF8">
    <property type="entry name" value="P-TYPE CU(+) TRANSPORTER"/>
    <property type="match status" value="1"/>
</dbReference>
<evidence type="ECO:0000256" key="5">
    <source>
        <dbReference type="ARBA" id="ARBA00022692"/>
    </source>
</evidence>
<dbReference type="InterPro" id="IPR036412">
    <property type="entry name" value="HAD-like_sf"/>
</dbReference>
<dbReference type="InterPro" id="IPR006121">
    <property type="entry name" value="HMA_dom"/>
</dbReference>
<dbReference type="Gene3D" id="3.30.70.100">
    <property type="match status" value="3"/>
</dbReference>
<keyword evidence="12" id="KW-1278">Translocase</keyword>
<keyword evidence="6 18" id="KW-0479">Metal-binding</keyword>
<proteinExistence type="inferred from homology"/>
<feature type="domain" description="HMA" evidence="19">
    <location>
        <begin position="169"/>
        <end position="236"/>
    </location>
</feature>
<keyword evidence="15" id="KW-0406">Ion transport</keyword>
<dbReference type="SUPFAM" id="SSF81653">
    <property type="entry name" value="Calcium ATPase, transduction domain A"/>
    <property type="match status" value="1"/>
</dbReference>
<dbReference type="Pfam" id="PF00122">
    <property type="entry name" value="E1-E2_ATPase"/>
    <property type="match status" value="1"/>
</dbReference>
<evidence type="ECO:0000259" key="19">
    <source>
        <dbReference type="PROSITE" id="PS50846"/>
    </source>
</evidence>
<dbReference type="PROSITE" id="PS01047">
    <property type="entry name" value="HMA_1"/>
    <property type="match status" value="2"/>
</dbReference>
<feature type="domain" description="HMA" evidence="19">
    <location>
        <begin position="5"/>
        <end position="71"/>
    </location>
</feature>
<reference evidence="21" key="1">
    <citation type="submission" date="2016-03" db="EMBL/GenBank/DDBJ databases">
        <authorList>
            <person name="Devillers Hugo."/>
        </authorList>
    </citation>
    <scope>NUCLEOTIDE SEQUENCE [LARGE SCALE GENOMIC DNA]</scope>
</reference>
<evidence type="ECO:0000256" key="15">
    <source>
        <dbReference type="ARBA" id="ARBA00023065"/>
    </source>
</evidence>
<dbReference type="FunFam" id="3.30.70.100:FF:000001">
    <property type="entry name" value="ATPase copper transporting beta"/>
    <property type="match status" value="2"/>
</dbReference>
<dbReference type="OrthoDB" id="432719at2759"/>
<evidence type="ECO:0000256" key="3">
    <source>
        <dbReference type="ARBA" id="ARBA00012517"/>
    </source>
</evidence>
<dbReference type="InterPro" id="IPR023214">
    <property type="entry name" value="HAD_sf"/>
</dbReference>
<evidence type="ECO:0000256" key="8">
    <source>
        <dbReference type="ARBA" id="ARBA00022741"/>
    </source>
</evidence>
<dbReference type="InterPro" id="IPR018303">
    <property type="entry name" value="ATPase_P-typ_P_site"/>
</dbReference>
<dbReference type="InterPro" id="IPR059000">
    <property type="entry name" value="ATPase_P-type_domA"/>
</dbReference>
<dbReference type="InterPro" id="IPR023298">
    <property type="entry name" value="ATPase_P-typ_TM_dom_sf"/>
</dbReference>
<dbReference type="InterPro" id="IPR001757">
    <property type="entry name" value="P_typ_ATPase"/>
</dbReference>
<feature type="transmembrane region" description="Helical" evidence="18">
    <location>
        <begin position="340"/>
        <end position="362"/>
    </location>
</feature>
<keyword evidence="14" id="KW-0186">Copper</keyword>
<evidence type="ECO:0000256" key="17">
    <source>
        <dbReference type="ARBA" id="ARBA00080126"/>
    </source>
</evidence>
<keyword evidence="10 18" id="KW-0067">ATP-binding</keyword>
<dbReference type="GO" id="GO:0005507">
    <property type="term" value="F:copper ion binding"/>
    <property type="evidence" value="ECO:0007669"/>
    <property type="project" value="InterPro"/>
</dbReference>
<dbReference type="GO" id="GO:0055070">
    <property type="term" value="P:copper ion homeostasis"/>
    <property type="evidence" value="ECO:0007669"/>
    <property type="project" value="TreeGrafter"/>
</dbReference>
<dbReference type="Gene3D" id="3.40.1110.10">
    <property type="entry name" value="Calcium-transporting ATPase, cytoplasmic domain N"/>
    <property type="match status" value="1"/>
</dbReference>